<dbReference type="AlphaFoldDB" id="G7E8W5"/>
<feature type="chain" id="PRO_5003492512" evidence="1">
    <location>
        <begin position="17"/>
        <end position="208"/>
    </location>
</feature>
<dbReference type="Proteomes" id="UP000009131">
    <property type="component" value="Unassembled WGS sequence"/>
</dbReference>
<evidence type="ECO:0000256" key="1">
    <source>
        <dbReference type="SAM" id="SignalP"/>
    </source>
</evidence>
<feature type="signal peptide" evidence="1">
    <location>
        <begin position="1"/>
        <end position="16"/>
    </location>
</feature>
<name>G7E8W5_MIXOS</name>
<dbReference type="EMBL" id="BABT02000220">
    <property type="protein sequence ID" value="GAA99583.1"/>
    <property type="molecule type" value="Genomic_DNA"/>
</dbReference>
<protein>
    <submittedName>
        <fullName evidence="2">Uncharacterized protein</fullName>
    </submittedName>
</protein>
<gene>
    <name evidence="2" type="primary">Mo06284</name>
    <name evidence="2" type="ORF">E5Q_06284</name>
</gene>
<evidence type="ECO:0000313" key="2">
    <source>
        <dbReference type="EMBL" id="GAA99583.1"/>
    </source>
</evidence>
<accession>G7E8W5</accession>
<reference evidence="2 3" key="1">
    <citation type="journal article" date="2011" name="J. Gen. Appl. Microbiol.">
        <title>Draft genome sequencing of the enigmatic basidiomycete Mixia osmundae.</title>
        <authorList>
            <person name="Nishida H."/>
            <person name="Nagatsuka Y."/>
            <person name="Sugiyama J."/>
        </authorList>
    </citation>
    <scope>NUCLEOTIDE SEQUENCE [LARGE SCALE GENOMIC DNA]</scope>
    <source>
        <strain evidence="3">CBS 9802 / IAM 14324 / JCM 22182 / KY 12970</strain>
    </source>
</reference>
<keyword evidence="3" id="KW-1185">Reference proteome</keyword>
<comment type="caution">
    <text evidence="2">The sequence shown here is derived from an EMBL/GenBank/DDBJ whole genome shotgun (WGS) entry which is preliminary data.</text>
</comment>
<evidence type="ECO:0000313" key="3">
    <source>
        <dbReference type="Proteomes" id="UP000009131"/>
    </source>
</evidence>
<proteinExistence type="predicted"/>
<keyword evidence="1" id="KW-0732">Signal</keyword>
<dbReference type="HOGENOM" id="CLU_1321183_0_0_1"/>
<reference evidence="2 3" key="2">
    <citation type="journal article" date="2012" name="Open Biol.">
        <title>Characteristics of nucleosomes and linker DNA regions on the genome of the basidiomycete Mixia osmundae revealed by mono- and dinucleosome mapping.</title>
        <authorList>
            <person name="Nishida H."/>
            <person name="Kondo S."/>
            <person name="Matsumoto T."/>
            <person name="Suzuki Y."/>
            <person name="Yoshikawa H."/>
            <person name="Taylor T.D."/>
            <person name="Sugiyama J."/>
        </authorList>
    </citation>
    <scope>NUCLEOTIDE SEQUENCE [LARGE SCALE GENOMIC DNA]</scope>
    <source>
        <strain evidence="3">CBS 9802 / IAM 14324 / JCM 22182 / KY 12970</strain>
    </source>
</reference>
<dbReference type="InParanoid" id="G7E8W5"/>
<organism evidence="2 3">
    <name type="scientific">Mixia osmundae (strain CBS 9802 / IAM 14324 / JCM 22182 / KY 12970)</name>
    <dbReference type="NCBI Taxonomy" id="764103"/>
    <lineage>
        <taxon>Eukaryota</taxon>
        <taxon>Fungi</taxon>
        <taxon>Dikarya</taxon>
        <taxon>Basidiomycota</taxon>
        <taxon>Pucciniomycotina</taxon>
        <taxon>Mixiomycetes</taxon>
        <taxon>Mixiales</taxon>
        <taxon>Mixiaceae</taxon>
        <taxon>Mixia</taxon>
    </lineage>
</organism>
<sequence>MLRLLKLISVLPLISASPTVQSDPPPQLAEHPSSSEEQIVCPVPTEAKWATFELPDTDPGYFDLLVFFAWRSGSSFELGQSHHVTHMWGEEHRFRHANVSIWADMPSPISDSESLKLGGKVSDASTIRSRWMLSGQSARSTAQCAEWKAAAREQSTLSSESAFSRTRGAEKTAGACDAAGIAYSRQECKGEIALYEELRTSGRRVTAR</sequence>